<keyword evidence="8 11" id="KW-0030">Aminoacyl-tRNA synthetase</keyword>
<evidence type="ECO:0000256" key="8">
    <source>
        <dbReference type="ARBA" id="ARBA00023146"/>
    </source>
</evidence>
<dbReference type="GO" id="GO:0004823">
    <property type="term" value="F:leucine-tRNA ligase activity"/>
    <property type="evidence" value="ECO:0007669"/>
    <property type="project" value="UniProtKB-EC"/>
</dbReference>
<dbReference type="EC" id="6.1.1.4" evidence="3"/>
<comment type="subcellular location">
    <subcellularLocation>
        <location evidence="1">Mitochondrion</location>
    </subcellularLocation>
</comment>
<evidence type="ECO:0000256" key="1">
    <source>
        <dbReference type="ARBA" id="ARBA00004173"/>
    </source>
</evidence>
<evidence type="ECO:0000256" key="10">
    <source>
        <dbReference type="ARBA" id="ARBA00047469"/>
    </source>
</evidence>
<evidence type="ECO:0000256" key="5">
    <source>
        <dbReference type="ARBA" id="ARBA00022741"/>
    </source>
</evidence>
<feature type="domain" description="Methionyl/Valyl/Leucyl/Isoleucyl-tRNA synthetase anticodon-binding" evidence="13">
    <location>
        <begin position="718"/>
        <end position="823"/>
    </location>
</feature>
<dbReference type="SUPFAM" id="SSF47323">
    <property type="entry name" value="Anticodon-binding domain of a subclass of class I aminoacyl-tRNA synthetases"/>
    <property type="match status" value="1"/>
</dbReference>
<evidence type="ECO:0000313" key="15">
    <source>
        <dbReference type="Proteomes" id="UP001347796"/>
    </source>
</evidence>
<dbReference type="PRINTS" id="PR00985">
    <property type="entry name" value="TRNASYNTHLEU"/>
</dbReference>
<keyword evidence="15" id="KW-1185">Reference proteome</keyword>
<dbReference type="Gene3D" id="2.20.28.290">
    <property type="match status" value="1"/>
</dbReference>
<dbReference type="InterPro" id="IPR013155">
    <property type="entry name" value="M/V/L/I-tRNA-synth_anticd-bd"/>
</dbReference>
<proteinExistence type="inferred from homology"/>
<reference evidence="14 15" key="1">
    <citation type="submission" date="2024-01" db="EMBL/GenBank/DDBJ databases">
        <title>The genome of the rayed Mediterranean limpet Patella caerulea (Linnaeus, 1758).</title>
        <authorList>
            <person name="Anh-Thu Weber A."/>
            <person name="Halstead-Nussloch G."/>
        </authorList>
    </citation>
    <scope>NUCLEOTIDE SEQUENCE [LARGE SCALE GENOMIC DNA]</scope>
    <source>
        <strain evidence="14">AATW-2023a</strain>
        <tissue evidence="14">Whole specimen</tissue>
    </source>
</reference>
<dbReference type="InterPro" id="IPR014729">
    <property type="entry name" value="Rossmann-like_a/b/a_fold"/>
</dbReference>
<dbReference type="PANTHER" id="PTHR43740:SF2">
    <property type="entry name" value="LEUCINE--TRNA LIGASE, MITOCHONDRIAL"/>
    <property type="match status" value="1"/>
</dbReference>
<evidence type="ECO:0000256" key="9">
    <source>
        <dbReference type="ARBA" id="ARBA00030520"/>
    </source>
</evidence>
<evidence type="ECO:0000256" key="6">
    <source>
        <dbReference type="ARBA" id="ARBA00022840"/>
    </source>
</evidence>
<keyword evidence="7 11" id="KW-0648">Protein biosynthesis</keyword>
<feature type="domain" description="Aminoacyl-tRNA synthetase class Ia" evidence="12">
    <location>
        <begin position="75"/>
        <end position="259"/>
    </location>
</feature>
<evidence type="ECO:0000256" key="2">
    <source>
        <dbReference type="ARBA" id="ARBA00005594"/>
    </source>
</evidence>
<evidence type="ECO:0000256" key="4">
    <source>
        <dbReference type="ARBA" id="ARBA00022598"/>
    </source>
</evidence>
<comment type="similarity">
    <text evidence="2 11">Belongs to the class-I aminoacyl-tRNA synthetase family.</text>
</comment>
<gene>
    <name evidence="14" type="ORF">SNE40_012748</name>
</gene>
<dbReference type="GO" id="GO:0006429">
    <property type="term" value="P:leucyl-tRNA aminoacylation"/>
    <property type="evidence" value="ECO:0007669"/>
    <property type="project" value="InterPro"/>
</dbReference>
<dbReference type="InterPro" id="IPR002300">
    <property type="entry name" value="aa-tRNA-synth_Ia"/>
</dbReference>
<dbReference type="GO" id="GO:0005524">
    <property type="term" value="F:ATP binding"/>
    <property type="evidence" value="ECO:0007669"/>
    <property type="project" value="UniProtKB-KW"/>
</dbReference>
<dbReference type="InterPro" id="IPR001412">
    <property type="entry name" value="aa-tRNA-synth_I_CS"/>
</dbReference>
<evidence type="ECO:0000259" key="12">
    <source>
        <dbReference type="Pfam" id="PF00133"/>
    </source>
</evidence>
<keyword evidence="6 11" id="KW-0067">ATP-binding</keyword>
<dbReference type="AlphaFoldDB" id="A0AAN8JKV2"/>
<dbReference type="FunFam" id="1.10.730.10:FF:000002">
    <property type="entry name" value="Leucine--tRNA ligase"/>
    <property type="match status" value="1"/>
</dbReference>
<dbReference type="SUPFAM" id="SSF50677">
    <property type="entry name" value="ValRS/IleRS/LeuRS editing domain"/>
    <property type="match status" value="1"/>
</dbReference>
<feature type="domain" description="Aminoacyl-tRNA synthetase class Ia" evidence="12">
    <location>
        <begin position="440"/>
        <end position="614"/>
    </location>
</feature>
<organism evidence="14 15">
    <name type="scientific">Patella caerulea</name>
    <name type="common">Rayed Mediterranean limpet</name>
    <dbReference type="NCBI Taxonomy" id="87958"/>
    <lineage>
        <taxon>Eukaryota</taxon>
        <taxon>Metazoa</taxon>
        <taxon>Spiralia</taxon>
        <taxon>Lophotrochozoa</taxon>
        <taxon>Mollusca</taxon>
        <taxon>Gastropoda</taxon>
        <taxon>Patellogastropoda</taxon>
        <taxon>Patelloidea</taxon>
        <taxon>Patellidae</taxon>
        <taxon>Patella</taxon>
    </lineage>
</organism>
<comment type="catalytic activity">
    <reaction evidence="10">
        <text>tRNA(Leu) + L-leucine + ATP = L-leucyl-tRNA(Leu) + AMP + diphosphate</text>
        <dbReference type="Rhea" id="RHEA:11688"/>
        <dbReference type="Rhea" id="RHEA-COMP:9613"/>
        <dbReference type="Rhea" id="RHEA-COMP:9622"/>
        <dbReference type="ChEBI" id="CHEBI:30616"/>
        <dbReference type="ChEBI" id="CHEBI:33019"/>
        <dbReference type="ChEBI" id="CHEBI:57427"/>
        <dbReference type="ChEBI" id="CHEBI:78442"/>
        <dbReference type="ChEBI" id="CHEBI:78494"/>
        <dbReference type="ChEBI" id="CHEBI:456215"/>
        <dbReference type="EC" id="6.1.1.4"/>
    </reaction>
</comment>
<dbReference type="GO" id="GO:0002161">
    <property type="term" value="F:aminoacyl-tRNA deacylase activity"/>
    <property type="evidence" value="ECO:0007669"/>
    <property type="project" value="InterPro"/>
</dbReference>
<dbReference type="PANTHER" id="PTHR43740">
    <property type="entry name" value="LEUCYL-TRNA SYNTHETASE"/>
    <property type="match status" value="1"/>
</dbReference>
<evidence type="ECO:0000256" key="3">
    <source>
        <dbReference type="ARBA" id="ARBA00013164"/>
    </source>
</evidence>
<protein>
    <recommendedName>
        <fullName evidence="3">leucine--tRNA ligase</fullName>
        <ecNumber evidence="3">6.1.1.4</ecNumber>
    </recommendedName>
    <alternativeName>
        <fullName evidence="9">Leucyl-tRNA synthetase</fullName>
    </alternativeName>
</protein>
<dbReference type="PROSITE" id="PS00178">
    <property type="entry name" value="AA_TRNA_LIGASE_I"/>
    <property type="match status" value="1"/>
</dbReference>
<evidence type="ECO:0000259" key="13">
    <source>
        <dbReference type="Pfam" id="PF08264"/>
    </source>
</evidence>
<sequence>MAFQRQSSHTVTWCVRRYLLSSRSRAFDLQMSRNLFSKSGIWDQEFNQDVRKEIEDYWKPILKNYDLENRSQITVNKSNKDKFYVLSMFPYPSGSLHMGHVRVYTISDVMARFNRLRGKEVIHPMGWDAFGLPAENAAIDRGEIPDKWTKQNISSMRKQLDGLLCSFDWNREVTTSDPNYYKWTQFIFLKMLEAGLVYRKKGEVNWDPVDQTVLADEQIGEDGLSWRSGAKVEKRNLEQWFIKTTSYSKSLLDGLEEVNADLWRDIIDNQKHWIGALAYCIQFKYKIGDEVQTEPLSVYTSTPEYIYGISHIQLTSDHPLYKQSYKENKETILGITKSNISAIHPITQEQIPVIFTNKTTDDIGALHDAHLGIPSVNDSDETIGNIIKADWNFVTDKDDDGSTLINSHQLSGLTCEEARRHVLLQLQEENVLGVPTSAKLRDWLISRQRYWGTPIPIIHCRQCQIVPVDINDLPVVLPQIQELSSKGGSPLSQIEDWVNVKCPRCGGEARRETDTMDTFVDSSWYYLRYLDPNNQHLPFDKQLANTYMPVDLYIGGKEHAVLHLYFARFFNHFLNDIGMVKHREPFVDLLTQGMVMGQSYKVKSTGQYIPAEDVEVTGNTARQIATNEPVELRWEKMSKSKYNGVDPQDVLEEFGVDSTRLCIMGNVSPMSNRHWSNKEFKGIVKWQYRIWNLVGEYLTHSGKDNPVPCSKQELDQYDKEIFEKRNQAVREVSFHFKKTYLLSTAISQLQSFTNILKKCPHGVMYESYEFERSLCDLIIMISPFVPMFASEVWTALTSVARQTDHIYQWTEIVLNQKWPIVDEYYQYPLQVKFNNGDWGEIKLPVGSLNNLSTEQAKDVLYQDQPFQEYCKDKVLSDFKLIVKKDYRAEIYITSKYTEEKKLQMKKAKSMKSKSVAQNN</sequence>
<dbReference type="InterPro" id="IPR002302">
    <property type="entry name" value="Leu-tRNA-ligase"/>
</dbReference>
<evidence type="ECO:0000313" key="14">
    <source>
        <dbReference type="EMBL" id="KAK6177873.1"/>
    </source>
</evidence>
<dbReference type="Proteomes" id="UP001347796">
    <property type="component" value="Unassembled WGS sequence"/>
</dbReference>
<dbReference type="Gene3D" id="1.10.730.10">
    <property type="entry name" value="Isoleucyl-tRNA Synthetase, Domain 1"/>
    <property type="match status" value="1"/>
</dbReference>
<evidence type="ECO:0000256" key="11">
    <source>
        <dbReference type="RuleBase" id="RU363035"/>
    </source>
</evidence>
<dbReference type="FunFam" id="3.40.50.620:FF:000060">
    <property type="entry name" value="Leucine--tRNA ligase"/>
    <property type="match status" value="1"/>
</dbReference>
<dbReference type="GO" id="GO:0005739">
    <property type="term" value="C:mitochondrion"/>
    <property type="evidence" value="ECO:0007669"/>
    <property type="project" value="UniProtKB-SubCell"/>
</dbReference>
<evidence type="ECO:0000256" key="7">
    <source>
        <dbReference type="ARBA" id="ARBA00022917"/>
    </source>
</evidence>
<keyword evidence="5 11" id="KW-0547">Nucleotide-binding</keyword>
<dbReference type="SUPFAM" id="SSF52374">
    <property type="entry name" value="Nucleotidylyl transferase"/>
    <property type="match status" value="1"/>
</dbReference>
<comment type="caution">
    <text evidence="14">The sequence shown here is derived from an EMBL/GenBank/DDBJ whole genome shotgun (WGS) entry which is preliminary data.</text>
</comment>
<name>A0AAN8JKV2_PATCE</name>
<dbReference type="GO" id="GO:0032543">
    <property type="term" value="P:mitochondrial translation"/>
    <property type="evidence" value="ECO:0007669"/>
    <property type="project" value="TreeGrafter"/>
</dbReference>
<dbReference type="FunFam" id="3.40.50.620:FF:000100">
    <property type="entry name" value="probable leucine--tRNA ligase, mitochondrial"/>
    <property type="match status" value="1"/>
</dbReference>
<dbReference type="EMBL" id="JAZGQO010000009">
    <property type="protein sequence ID" value="KAK6177873.1"/>
    <property type="molecule type" value="Genomic_DNA"/>
</dbReference>
<dbReference type="CDD" id="cd00812">
    <property type="entry name" value="LeuRS_core"/>
    <property type="match status" value="1"/>
</dbReference>
<accession>A0AAN8JKV2</accession>
<dbReference type="Gene3D" id="3.40.50.620">
    <property type="entry name" value="HUPs"/>
    <property type="match status" value="2"/>
</dbReference>
<dbReference type="InterPro" id="IPR009080">
    <property type="entry name" value="tRNAsynth_Ia_anticodon-bd"/>
</dbReference>
<dbReference type="InterPro" id="IPR009008">
    <property type="entry name" value="Val/Leu/Ile-tRNA-synth_edit"/>
</dbReference>
<dbReference type="Pfam" id="PF00133">
    <property type="entry name" value="tRNA-synt_1"/>
    <property type="match status" value="2"/>
</dbReference>
<dbReference type="NCBIfam" id="TIGR00396">
    <property type="entry name" value="leuS_bact"/>
    <property type="match status" value="1"/>
</dbReference>
<dbReference type="Pfam" id="PF08264">
    <property type="entry name" value="Anticodon_1"/>
    <property type="match status" value="1"/>
</dbReference>
<keyword evidence="4 11" id="KW-0436">Ligase</keyword>